<name>A0A0L0VAD3_9BASI</name>
<protein>
    <submittedName>
        <fullName evidence="1">Uncharacterized protein</fullName>
    </submittedName>
</protein>
<proteinExistence type="predicted"/>
<dbReference type="Proteomes" id="UP000054564">
    <property type="component" value="Unassembled WGS sequence"/>
</dbReference>
<dbReference type="AlphaFoldDB" id="A0A0L0VAD3"/>
<accession>A0A0L0VAD3</accession>
<sequence length="52" mass="5942">MPVDLSSQTPDLFRVVAACNHNRRLQALQIRTPGFDDRMSRASSNRAQMIIR</sequence>
<reference evidence="2" key="1">
    <citation type="submission" date="2014-03" db="EMBL/GenBank/DDBJ databases">
        <title>The Genome Sequence of Puccinia striiformis f. sp. tritici PST-78.</title>
        <authorList>
            <consortium name="The Broad Institute Genome Sequencing Platform"/>
            <person name="Cuomo C."/>
            <person name="Hulbert S."/>
            <person name="Chen X."/>
            <person name="Walker B."/>
            <person name="Young S.K."/>
            <person name="Zeng Q."/>
            <person name="Gargeya S."/>
            <person name="Fitzgerald M."/>
            <person name="Haas B."/>
            <person name="Abouelleil A."/>
            <person name="Alvarado L."/>
            <person name="Arachchi H.M."/>
            <person name="Berlin A.M."/>
            <person name="Chapman S.B."/>
            <person name="Goldberg J."/>
            <person name="Griggs A."/>
            <person name="Gujja S."/>
            <person name="Hansen M."/>
            <person name="Howarth C."/>
            <person name="Imamovic A."/>
            <person name="Larimer J."/>
            <person name="McCowan C."/>
            <person name="Montmayeur A."/>
            <person name="Murphy C."/>
            <person name="Neiman D."/>
            <person name="Pearson M."/>
            <person name="Priest M."/>
            <person name="Roberts A."/>
            <person name="Saif S."/>
            <person name="Shea T."/>
            <person name="Sisk P."/>
            <person name="Sykes S."/>
            <person name="Wortman J."/>
            <person name="Nusbaum C."/>
            <person name="Birren B."/>
        </authorList>
    </citation>
    <scope>NUCLEOTIDE SEQUENCE [LARGE SCALE GENOMIC DNA]</scope>
    <source>
        <strain evidence="2">race PST-78</strain>
    </source>
</reference>
<comment type="caution">
    <text evidence="1">The sequence shown here is derived from an EMBL/GenBank/DDBJ whole genome shotgun (WGS) entry which is preliminary data.</text>
</comment>
<evidence type="ECO:0000313" key="1">
    <source>
        <dbReference type="EMBL" id="KNE96247.1"/>
    </source>
</evidence>
<gene>
    <name evidence="1" type="ORF">PSTG_10509</name>
</gene>
<evidence type="ECO:0000313" key="2">
    <source>
        <dbReference type="Proteomes" id="UP000054564"/>
    </source>
</evidence>
<organism evidence="1 2">
    <name type="scientific">Puccinia striiformis f. sp. tritici PST-78</name>
    <dbReference type="NCBI Taxonomy" id="1165861"/>
    <lineage>
        <taxon>Eukaryota</taxon>
        <taxon>Fungi</taxon>
        <taxon>Dikarya</taxon>
        <taxon>Basidiomycota</taxon>
        <taxon>Pucciniomycotina</taxon>
        <taxon>Pucciniomycetes</taxon>
        <taxon>Pucciniales</taxon>
        <taxon>Pucciniaceae</taxon>
        <taxon>Puccinia</taxon>
    </lineage>
</organism>
<keyword evidence="2" id="KW-1185">Reference proteome</keyword>
<dbReference type="EMBL" id="AJIL01000085">
    <property type="protein sequence ID" value="KNE96247.1"/>
    <property type="molecule type" value="Genomic_DNA"/>
</dbReference>